<organism evidence="2 3">
    <name type="scientific">Phaseolus coccineus</name>
    <name type="common">Scarlet runner bean</name>
    <name type="synonym">Phaseolus multiflorus</name>
    <dbReference type="NCBI Taxonomy" id="3886"/>
    <lineage>
        <taxon>Eukaryota</taxon>
        <taxon>Viridiplantae</taxon>
        <taxon>Streptophyta</taxon>
        <taxon>Embryophyta</taxon>
        <taxon>Tracheophyta</taxon>
        <taxon>Spermatophyta</taxon>
        <taxon>Magnoliopsida</taxon>
        <taxon>eudicotyledons</taxon>
        <taxon>Gunneridae</taxon>
        <taxon>Pentapetalae</taxon>
        <taxon>rosids</taxon>
        <taxon>fabids</taxon>
        <taxon>Fabales</taxon>
        <taxon>Fabaceae</taxon>
        <taxon>Papilionoideae</taxon>
        <taxon>50 kb inversion clade</taxon>
        <taxon>NPAAA clade</taxon>
        <taxon>indigoferoid/millettioid clade</taxon>
        <taxon>Phaseoleae</taxon>
        <taxon>Phaseolus</taxon>
    </lineage>
</organism>
<reference evidence="2 3" key="1">
    <citation type="submission" date="2024-01" db="EMBL/GenBank/DDBJ databases">
        <title>The genomes of 5 underutilized Papilionoideae crops provide insights into root nodulation and disease resistanc.</title>
        <authorList>
            <person name="Jiang F."/>
        </authorList>
    </citation>
    <scope>NUCLEOTIDE SEQUENCE [LARGE SCALE GENOMIC DNA]</scope>
    <source>
        <strain evidence="2">JINMINGXINNONG_FW02</strain>
        <tissue evidence="2">Leaves</tissue>
    </source>
</reference>
<accession>A0AAN9QF44</accession>
<keyword evidence="1" id="KW-0812">Transmembrane</keyword>
<comment type="caution">
    <text evidence="2">The sequence shown here is derived from an EMBL/GenBank/DDBJ whole genome shotgun (WGS) entry which is preliminary data.</text>
</comment>
<dbReference type="EMBL" id="JAYMYR010000011">
    <property type="protein sequence ID" value="KAK7332781.1"/>
    <property type="molecule type" value="Genomic_DNA"/>
</dbReference>
<sequence length="70" mass="7969">MRYCSITQIFSTAMPSHFCFVIIVLLLPLLCISFTCYLIRGSWIGFLMGLCDCSVSPTCLGVWMSDREYN</sequence>
<gene>
    <name evidence="2" type="ORF">VNO80_29536</name>
</gene>
<proteinExistence type="predicted"/>
<feature type="transmembrane region" description="Helical" evidence="1">
    <location>
        <begin position="20"/>
        <end position="39"/>
    </location>
</feature>
<keyword evidence="3" id="KW-1185">Reference proteome</keyword>
<evidence type="ECO:0000256" key="1">
    <source>
        <dbReference type="SAM" id="Phobius"/>
    </source>
</evidence>
<name>A0AAN9QF44_PHACN</name>
<dbReference type="Proteomes" id="UP001374584">
    <property type="component" value="Unassembled WGS sequence"/>
</dbReference>
<protein>
    <submittedName>
        <fullName evidence="2">Uncharacterized protein</fullName>
    </submittedName>
</protein>
<evidence type="ECO:0000313" key="2">
    <source>
        <dbReference type="EMBL" id="KAK7332781.1"/>
    </source>
</evidence>
<keyword evidence="1" id="KW-0472">Membrane</keyword>
<dbReference type="AlphaFoldDB" id="A0AAN9QF44"/>
<evidence type="ECO:0000313" key="3">
    <source>
        <dbReference type="Proteomes" id="UP001374584"/>
    </source>
</evidence>
<keyword evidence="1" id="KW-1133">Transmembrane helix</keyword>